<reference evidence="2" key="3">
    <citation type="submission" date="2015-06" db="UniProtKB">
        <authorList>
            <consortium name="EnsemblPlants"/>
        </authorList>
    </citation>
    <scope>IDENTIFICATION</scope>
    <source>
        <strain evidence="2">cv. Jemalong A17</strain>
    </source>
</reference>
<gene>
    <name evidence="1" type="ORF">MTR_0091s0070</name>
</gene>
<dbReference type="EMBL" id="KL402816">
    <property type="protein sequence ID" value="KEH16801.1"/>
    <property type="molecule type" value="Genomic_DNA"/>
</dbReference>
<reference evidence="1 3" key="2">
    <citation type="journal article" date="2014" name="BMC Genomics">
        <title>An improved genome release (version Mt4.0) for the model legume Medicago truncatula.</title>
        <authorList>
            <person name="Tang H."/>
            <person name="Krishnakumar V."/>
            <person name="Bidwell S."/>
            <person name="Rosen B."/>
            <person name="Chan A."/>
            <person name="Zhou S."/>
            <person name="Gentzbittel L."/>
            <person name="Childs K.L."/>
            <person name="Yandell M."/>
            <person name="Gundlach H."/>
            <person name="Mayer K.F."/>
            <person name="Schwartz D.C."/>
            <person name="Town C.D."/>
        </authorList>
    </citation>
    <scope>GENOME REANNOTATION</scope>
    <source>
        <strain evidence="1">A17</strain>
        <strain evidence="2 3">cv. Jemalong A17</strain>
    </source>
</reference>
<sequence>MTKQQQQQLIMKHITIHQQQFIIHQLSIFSNIPIFIHFEHPNTELKIISDPTLHSNQNTTNYNQMEKCLCIIRAKPLAYMKLSHSSAEKLEFVGLSGKAVTHEL</sequence>
<evidence type="ECO:0000313" key="3">
    <source>
        <dbReference type="Proteomes" id="UP000002051"/>
    </source>
</evidence>
<evidence type="ECO:0000313" key="2">
    <source>
        <dbReference type="EnsemblPlants" id="KEH16801"/>
    </source>
</evidence>
<dbReference type="Proteomes" id="UP000002051">
    <property type="component" value="Unassembled WGS sequence"/>
</dbReference>
<dbReference type="AlphaFoldDB" id="A0A072THT9"/>
<protein>
    <submittedName>
        <fullName evidence="1 2">Uncharacterized protein</fullName>
    </submittedName>
</protein>
<accession>A0A072THT9</accession>
<reference evidence="1 3" key="1">
    <citation type="journal article" date="2011" name="Nature">
        <title>The Medicago genome provides insight into the evolution of rhizobial symbioses.</title>
        <authorList>
            <person name="Young N.D."/>
            <person name="Debelle F."/>
            <person name="Oldroyd G.E."/>
            <person name="Geurts R."/>
            <person name="Cannon S.B."/>
            <person name="Udvardi M.K."/>
            <person name="Benedito V.A."/>
            <person name="Mayer K.F."/>
            <person name="Gouzy J."/>
            <person name="Schoof H."/>
            <person name="Van de Peer Y."/>
            <person name="Proost S."/>
            <person name="Cook D.R."/>
            <person name="Meyers B.C."/>
            <person name="Spannagl M."/>
            <person name="Cheung F."/>
            <person name="De Mita S."/>
            <person name="Krishnakumar V."/>
            <person name="Gundlach H."/>
            <person name="Zhou S."/>
            <person name="Mudge J."/>
            <person name="Bharti A.K."/>
            <person name="Murray J.D."/>
            <person name="Naoumkina M.A."/>
            <person name="Rosen B."/>
            <person name="Silverstein K.A."/>
            <person name="Tang H."/>
            <person name="Rombauts S."/>
            <person name="Zhao P.X."/>
            <person name="Zhou P."/>
            <person name="Barbe V."/>
            <person name="Bardou P."/>
            <person name="Bechner M."/>
            <person name="Bellec A."/>
            <person name="Berger A."/>
            <person name="Berges H."/>
            <person name="Bidwell S."/>
            <person name="Bisseling T."/>
            <person name="Choisne N."/>
            <person name="Couloux A."/>
            <person name="Denny R."/>
            <person name="Deshpande S."/>
            <person name="Dai X."/>
            <person name="Doyle J.J."/>
            <person name="Dudez A.M."/>
            <person name="Farmer A.D."/>
            <person name="Fouteau S."/>
            <person name="Franken C."/>
            <person name="Gibelin C."/>
            <person name="Gish J."/>
            <person name="Goldstein S."/>
            <person name="Gonzalez A.J."/>
            <person name="Green P.J."/>
            <person name="Hallab A."/>
            <person name="Hartog M."/>
            <person name="Hua A."/>
            <person name="Humphray S.J."/>
            <person name="Jeong D.H."/>
            <person name="Jing Y."/>
            <person name="Jocker A."/>
            <person name="Kenton S.M."/>
            <person name="Kim D.J."/>
            <person name="Klee K."/>
            <person name="Lai H."/>
            <person name="Lang C."/>
            <person name="Lin S."/>
            <person name="Macmil S.L."/>
            <person name="Magdelenat G."/>
            <person name="Matthews L."/>
            <person name="McCorrison J."/>
            <person name="Monaghan E.L."/>
            <person name="Mun J.H."/>
            <person name="Najar F.Z."/>
            <person name="Nicholson C."/>
            <person name="Noirot C."/>
            <person name="O'Bleness M."/>
            <person name="Paule C.R."/>
            <person name="Poulain J."/>
            <person name="Prion F."/>
            <person name="Qin B."/>
            <person name="Qu C."/>
            <person name="Retzel E.F."/>
            <person name="Riddle C."/>
            <person name="Sallet E."/>
            <person name="Samain S."/>
            <person name="Samson N."/>
            <person name="Sanders I."/>
            <person name="Saurat O."/>
            <person name="Scarpelli C."/>
            <person name="Schiex T."/>
            <person name="Segurens B."/>
            <person name="Severin A.J."/>
            <person name="Sherrier D.J."/>
            <person name="Shi R."/>
            <person name="Sims S."/>
            <person name="Singer S.R."/>
            <person name="Sinharoy S."/>
            <person name="Sterck L."/>
            <person name="Viollet A."/>
            <person name="Wang B.B."/>
            <person name="Wang K."/>
            <person name="Wang M."/>
            <person name="Wang X."/>
            <person name="Warfsmann J."/>
            <person name="Weissenbach J."/>
            <person name="White D.D."/>
            <person name="White J.D."/>
            <person name="Wiley G.B."/>
            <person name="Wincker P."/>
            <person name="Xing Y."/>
            <person name="Yang L."/>
            <person name="Yao Z."/>
            <person name="Ying F."/>
            <person name="Zhai J."/>
            <person name="Zhou L."/>
            <person name="Zuber A."/>
            <person name="Denarie J."/>
            <person name="Dixon R.A."/>
            <person name="May G.D."/>
            <person name="Schwartz D.C."/>
            <person name="Rogers J."/>
            <person name="Quetier F."/>
            <person name="Town C.D."/>
            <person name="Roe B.A."/>
        </authorList>
    </citation>
    <scope>NUCLEOTIDE SEQUENCE [LARGE SCALE GENOMIC DNA]</scope>
    <source>
        <strain evidence="1">A17</strain>
        <strain evidence="2 3">cv. Jemalong A17</strain>
    </source>
</reference>
<dbReference type="EnsemblPlants" id="KEH16801">
    <property type="protein sequence ID" value="KEH16801"/>
    <property type="gene ID" value="MTR_0091s0070"/>
</dbReference>
<keyword evidence="3" id="KW-1185">Reference proteome</keyword>
<proteinExistence type="predicted"/>
<dbReference type="HOGENOM" id="CLU_2254180_0_0_1"/>
<name>A0A072THT9_MEDTR</name>
<organism evidence="1 3">
    <name type="scientific">Medicago truncatula</name>
    <name type="common">Barrel medic</name>
    <name type="synonym">Medicago tribuloides</name>
    <dbReference type="NCBI Taxonomy" id="3880"/>
    <lineage>
        <taxon>Eukaryota</taxon>
        <taxon>Viridiplantae</taxon>
        <taxon>Streptophyta</taxon>
        <taxon>Embryophyta</taxon>
        <taxon>Tracheophyta</taxon>
        <taxon>Spermatophyta</taxon>
        <taxon>Magnoliopsida</taxon>
        <taxon>eudicotyledons</taxon>
        <taxon>Gunneridae</taxon>
        <taxon>Pentapetalae</taxon>
        <taxon>rosids</taxon>
        <taxon>fabids</taxon>
        <taxon>Fabales</taxon>
        <taxon>Fabaceae</taxon>
        <taxon>Papilionoideae</taxon>
        <taxon>50 kb inversion clade</taxon>
        <taxon>NPAAA clade</taxon>
        <taxon>Hologalegina</taxon>
        <taxon>IRL clade</taxon>
        <taxon>Trifolieae</taxon>
        <taxon>Medicago</taxon>
    </lineage>
</organism>
<evidence type="ECO:0000313" key="1">
    <source>
        <dbReference type="EMBL" id="KEH16801.1"/>
    </source>
</evidence>